<dbReference type="AlphaFoldDB" id="A0A0J6HE65"/>
<dbReference type="Proteomes" id="UP001341297">
    <property type="component" value="Unassembled WGS sequence"/>
</dbReference>
<keyword evidence="5" id="KW-1185">Reference proteome</keyword>
<reference evidence="2" key="2">
    <citation type="submission" date="2015-10" db="EMBL/GenBank/DDBJ databases">
        <authorList>
            <person name="Gilbert D.G."/>
        </authorList>
    </citation>
    <scope>NUCLEOTIDE SEQUENCE</scope>
    <source>
        <strain evidence="2">GO-13</strain>
    </source>
</reference>
<dbReference type="RefSeq" id="WP_048354492.1">
    <property type="nucleotide sequence ID" value="NZ_JARRTL010000007.1"/>
</dbReference>
<evidence type="ECO:0000259" key="1">
    <source>
        <dbReference type="PROSITE" id="PS50234"/>
    </source>
</evidence>
<accession>A0A0J6EGQ8</accession>
<dbReference type="Proteomes" id="UP000036168">
    <property type="component" value="Unassembled WGS sequence"/>
</dbReference>
<protein>
    <submittedName>
        <fullName evidence="3">VWA domain-containing protein</fullName>
    </submittedName>
</protein>
<evidence type="ECO:0000313" key="4">
    <source>
        <dbReference type="Proteomes" id="UP000036168"/>
    </source>
</evidence>
<dbReference type="InterPro" id="IPR019303">
    <property type="entry name" value="vWA_TerF_C"/>
</dbReference>
<sequence length="245" mass="27904">MNSISLQKKSLNIVLEKKQLTKVTARVGLVLDITGSMRSLYKNGTVQKTVERVLAVADRFDDDGVLDVWVYDNEFSRLAPVTEKDFSGYVDREIINNDSIHKFGRNDEPPVMKDVLKKYMTEEPGSEPAFIIFINDGGCKKTIKPIIEASSDKPLFWQFVGIGGGNFDFLKKIDALEGRVVDNANFLHIQDIERISDDELYESLLNEFPAWLKEAKQKGILAEPVRESQPDIPKKKGFFSRLFRR</sequence>
<evidence type="ECO:0000313" key="5">
    <source>
        <dbReference type="Proteomes" id="UP001341297"/>
    </source>
</evidence>
<proteinExistence type="predicted"/>
<dbReference type="EMBL" id="JARRTL010000007">
    <property type="protein sequence ID" value="MEC0484490.1"/>
    <property type="molecule type" value="Genomic_DNA"/>
</dbReference>
<dbReference type="EMBL" id="LECW02000001">
    <property type="protein sequence ID" value="KRT95631.1"/>
    <property type="molecule type" value="Genomic_DNA"/>
</dbReference>
<dbReference type="InterPro" id="IPR036465">
    <property type="entry name" value="vWFA_dom_sf"/>
</dbReference>
<dbReference type="PATRIC" id="fig|1664069.3.peg.5109"/>
<name>A0A0J6HE65_9BACI</name>
<dbReference type="SUPFAM" id="SSF53300">
    <property type="entry name" value="vWA-like"/>
    <property type="match status" value="1"/>
</dbReference>
<evidence type="ECO:0000313" key="2">
    <source>
        <dbReference type="EMBL" id="KRT95631.1"/>
    </source>
</evidence>
<dbReference type="OrthoDB" id="5756874at2"/>
<dbReference type="InterPro" id="IPR002035">
    <property type="entry name" value="VWF_A"/>
</dbReference>
<organism evidence="2 4">
    <name type="scientific">Bacillus glycinifermentans</name>
    <dbReference type="NCBI Taxonomy" id="1664069"/>
    <lineage>
        <taxon>Bacteria</taxon>
        <taxon>Bacillati</taxon>
        <taxon>Bacillota</taxon>
        <taxon>Bacilli</taxon>
        <taxon>Bacillales</taxon>
        <taxon>Bacillaceae</taxon>
        <taxon>Bacillus</taxon>
    </lineage>
</organism>
<comment type="caution">
    <text evidence="2">The sequence shown here is derived from an EMBL/GenBank/DDBJ whole genome shotgun (WGS) entry which is preliminary data.</text>
</comment>
<accession>A0A0J6HE65</accession>
<reference evidence="2 4" key="1">
    <citation type="journal article" date="2015" name="Int. J. Syst. Evol. Microbiol.">
        <title>Bacillus glycinifermentans sp. nov., isolated from fermented soybean paste.</title>
        <authorList>
            <person name="Kim S.J."/>
            <person name="Dunlap C.A."/>
            <person name="Kwon S.W."/>
            <person name="Rooney A.P."/>
        </authorList>
    </citation>
    <scope>NUCLEOTIDE SEQUENCE [LARGE SCALE GENOMIC DNA]</scope>
    <source>
        <strain evidence="2 4">GO-13</strain>
    </source>
</reference>
<dbReference type="Pfam" id="PF10138">
    <property type="entry name" value="vWA-TerF-like"/>
    <property type="match status" value="1"/>
</dbReference>
<reference evidence="3 5" key="3">
    <citation type="submission" date="2023-03" db="EMBL/GenBank/DDBJ databases">
        <title>Agriculturally important microbes genome sequencing.</title>
        <authorList>
            <person name="Dunlap C."/>
        </authorList>
    </citation>
    <scope>NUCLEOTIDE SEQUENCE [LARGE SCALE GENOMIC DNA]</scope>
    <source>
        <strain evidence="3 5">CBP-3203</strain>
    </source>
</reference>
<dbReference type="PROSITE" id="PS50234">
    <property type="entry name" value="VWFA"/>
    <property type="match status" value="1"/>
</dbReference>
<evidence type="ECO:0000313" key="3">
    <source>
        <dbReference type="EMBL" id="MEC0484490.1"/>
    </source>
</evidence>
<feature type="domain" description="VWFA" evidence="1">
    <location>
        <begin position="26"/>
        <end position="204"/>
    </location>
</feature>
<gene>
    <name evidence="2" type="ORF">AB447_200520</name>
    <name evidence="3" type="ORF">P8828_06445</name>
</gene>
<dbReference type="SMART" id="SM00327">
    <property type="entry name" value="VWA"/>
    <property type="match status" value="1"/>
</dbReference>
<dbReference type="STRING" id="1664069.BGLY_0279"/>